<gene>
    <name evidence="3" type="ORF">GCM10022229_14170</name>
</gene>
<dbReference type="SUPFAM" id="SSF52499">
    <property type="entry name" value="Isochorismatase-like hydrolases"/>
    <property type="match status" value="1"/>
</dbReference>
<dbReference type="InterPro" id="IPR000868">
    <property type="entry name" value="Isochorismatase-like_dom"/>
</dbReference>
<reference evidence="4" key="1">
    <citation type="journal article" date="2019" name="Int. J. Syst. Evol. Microbiol.">
        <title>The Global Catalogue of Microorganisms (GCM) 10K type strain sequencing project: providing services to taxonomists for standard genome sequencing and annotation.</title>
        <authorList>
            <consortium name="The Broad Institute Genomics Platform"/>
            <consortium name="The Broad Institute Genome Sequencing Center for Infectious Disease"/>
            <person name="Wu L."/>
            <person name="Ma J."/>
        </authorList>
    </citation>
    <scope>NUCLEOTIDE SEQUENCE [LARGE SCALE GENOMIC DNA]</scope>
    <source>
        <strain evidence="4">JCM 16916</strain>
    </source>
</reference>
<dbReference type="Gene3D" id="3.40.50.850">
    <property type="entry name" value="Isochorismatase-like"/>
    <property type="match status" value="1"/>
</dbReference>
<proteinExistence type="predicted"/>
<evidence type="ECO:0000259" key="2">
    <source>
        <dbReference type="Pfam" id="PF00857"/>
    </source>
</evidence>
<evidence type="ECO:0000313" key="4">
    <source>
        <dbReference type="Proteomes" id="UP001501727"/>
    </source>
</evidence>
<sequence>MPRSRKPHSALIIIDMINALDFPEGPRLLRQAIPVASRIARLKRRLKGAGIPAIYVNDNFTHWLEDFDELVALCSQDDALGAPLARALPPERDDYSILKPQQSIFYNTPLEVLLRQLGAGTVVLTGIAGDACVLASAFDARMRDLDVVVPQDCIASITAQRNRNAVAVLKTMDAKVTTSARLRAA</sequence>
<organism evidence="3 4">
    <name type="scientific">Luteimonas lutimaris</name>
    <dbReference type="NCBI Taxonomy" id="698645"/>
    <lineage>
        <taxon>Bacteria</taxon>
        <taxon>Pseudomonadati</taxon>
        <taxon>Pseudomonadota</taxon>
        <taxon>Gammaproteobacteria</taxon>
        <taxon>Lysobacterales</taxon>
        <taxon>Lysobacteraceae</taxon>
        <taxon>Luteimonas</taxon>
    </lineage>
</organism>
<dbReference type="Proteomes" id="UP001501727">
    <property type="component" value="Unassembled WGS sequence"/>
</dbReference>
<dbReference type="EMBL" id="BAAAZU010000006">
    <property type="protein sequence ID" value="GAA3921617.1"/>
    <property type="molecule type" value="Genomic_DNA"/>
</dbReference>
<dbReference type="InterPro" id="IPR036380">
    <property type="entry name" value="Isochorismatase-like_sf"/>
</dbReference>
<evidence type="ECO:0000313" key="3">
    <source>
        <dbReference type="EMBL" id="GAA3921617.1"/>
    </source>
</evidence>
<dbReference type="PANTHER" id="PTHR43540">
    <property type="entry name" value="PEROXYUREIDOACRYLATE/UREIDOACRYLATE AMIDOHYDROLASE-RELATED"/>
    <property type="match status" value="1"/>
</dbReference>
<dbReference type="PANTHER" id="PTHR43540:SF6">
    <property type="entry name" value="ISOCHORISMATASE-LIKE DOMAIN-CONTAINING PROTEIN"/>
    <property type="match status" value="1"/>
</dbReference>
<evidence type="ECO:0000256" key="1">
    <source>
        <dbReference type="ARBA" id="ARBA00022801"/>
    </source>
</evidence>
<name>A0ABP7MG76_9GAMM</name>
<comment type="caution">
    <text evidence="3">The sequence shown here is derived from an EMBL/GenBank/DDBJ whole genome shotgun (WGS) entry which is preliminary data.</text>
</comment>
<dbReference type="GO" id="GO:0016787">
    <property type="term" value="F:hydrolase activity"/>
    <property type="evidence" value="ECO:0007669"/>
    <property type="project" value="UniProtKB-KW"/>
</dbReference>
<keyword evidence="4" id="KW-1185">Reference proteome</keyword>
<dbReference type="CDD" id="cd00431">
    <property type="entry name" value="cysteine_hydrolases"/>
    <property type="match status" value="1"/>
</dbReference>
<keyword evidence="1 3" id="KW-0378">Hydrolase</keyword>
<feature type="domain" description="Isochorismatase-like" evidence="2">
    <location>
        <begin position="9"/>
        <end position="180"/>
    </location>
</feature>
<accession>A0ABP7MG76</accession>
<dbReference type="Pfam" id="PF00857">
    <property type="entry name" value="Isochorismatase"/>
    <property type="match status" value="1"/>
</dbReference>
<protein>
    <submittedName>
        <fullName evidence="3">Cysteine hydrolase</fullName>
    </submittedName>
</protein>
<dbReference type="RefSeq" id="WP_344759271.1">
    <property type="nucleotide sequence ID" value="NZ_BAAAZU010000006.1"/>
</dbReference>
<dbReference type="InterPro" id="IPR050272">
    <property type="entry name" value="Isochorismatase-like_hydrls"/>
</dbReference>